<gene>
    <name evidence="1" type="ORF">GCM10022287_22190</name>
</gene>
<dbReference type="EMBL" id="BAABBW010000003">
    <property type="protein sequence ID" value="GAA4175899.1"/>
    <property type="molecule type" value="Genomic_DNA"/>
</dbReference>
<comment type="caution">
    <text evidence="1">The sequence shown here is derived from an EMBL/GenBank/DDBJ whole genome shotgun (WGS) entry which is preliminary data.</text>
</comment>
<dbReference type="RefSeq" id="WP_344754327.1">
    <property type="nucleotide sequence ID" value="NZ_BAABBW010000003.1"/>
</dbReference>
<dbReference type="Proteomes" id="UP001501079">
    <property type="component" value="Unassembled WGS sequence"/>
</dbReference>
<proteinExistence type="predicted"/>
<organism evidence="1 2">
    <name type="scientific">Gryllotalpicola koreensis</name>
    <dbReference type="NCBI Taxonomy" id="993086"/>
    <lineage>
        <taxon>Bacteria</taxon>
        <taxon>Bacillati</taxon>
        <taxon>Actinomycetota</taxon>
        <taxon>Actinomycetes</taxon>
        <taxon>Micrococcales</taxon>
        <taxon>Microbacteriaceae</taxon>
        <taxon>Gryllotalpicola</taxon>
    </lineage>
</organism>
<protein>
    <recommendedName>
        <fullName evidence="3">Helix-turn-helix DNA binding domain protein</fullName>
    </recommendedName>
</protein>
<evidence type="ECO:0000313" key="2">
    <source>
        <dbReference type="Proteomes" id="UP001501079"/>
    </source>
</evidence>
<keyword evidence="2" id="KW-1185">Reference proteome</keyword>
<reference evidence="2" key="1">
    <citation type="journal article" date="2019" name="Int. J. Syst. Evol. Microbiol.">
        <title>The Global Catalogue of Microorganisms (GCM) 10K type strain sequencing project: providing services to taxonomists for standard genome sequencing and annotation.</title>
        <authorList>
            <consortium name="The Broad Institute Genomics Platform"/>
            <consortium name="The Broad Institute Genome Sequencing Center for Infectious Disease"/>
            <person name="Wu L."/>
            <person name="Ma J."/>
        </authorList>
    </citation>
    <scope>NUCLEOTIDE SEQUENCE [LARGE SCALE GENOMIC DNA]</scope>
    <source>
        <strain evidence="2">JCM 17591</strain>
    </source>
</reference>
<sequence>MEKVVTLKQIRSLAKKIALVDSRRESLMSERDELMRRAKGEGATWDELQDAAGMNSPTAVSRALKRKA</sequence>
<accession>A0ABP8A1Z3</accession>
<evidence type="ECO:0000313" key="1">
    <source>
        <dbReference type="EMBL" id="GAA4175899.1"/>
    </source>
</evidence>
<evidence type="ECO:0008006" key="3">
    <source>
        <dbReference type="Google" id="ProtNLM"/>
    </source>
</evidence>
<name>A0ABP8A1Z3_9MICO</name>